<dbReference type="AlphaFoldDB" id="A0AAE1MK55"/>
<evidence type="ECO:0000313" key="3">
    <source>
        <dbReference type="Proteomes" id="UP001293593"/>
    </source>
</evidence>
<dbReference type="Proteomes" id="UP001293593">
    <property type="component" value="Unassembled WGS sequence"/>
</dbReference>
<reference evidence="2" key="1">
    <citation type="submission" date="2023-10" db="EMBL/GenBank/DDBJ databases">
        <title>Chromosome-level genome of the transformable northern wattle, Acacia crassicarpa.</title>
        <authorList>
            <person name="Massaro I."/>
            <person name="Sinha N.R."/>
            <person name="Poethig S."/>
            <person name="Leichty A.R."/>
        </authorList>
    </citation>
    <scope>NUCLEOTIDE SEQUENCE</scope>
    <source>
        <strain evidence="2">Acra3RX</strain>
        <tissue evidence="2">Leaf</tissue>
    </source>
</reference>
<protein>
    <submittedName>
        <fullName evidence="2">Uncharacterized protein</fullName>
    </submittedName>
</protein>
<name>A0AAE1MK55_9FABA</name>
<comment type="caution">
    <text evidence="2">The sequence shown here is derived from an EMBL/GenBank/DDBJ whole genome shotgun (WGS) entry which is preliminary data.</text>
</comment>
<evidence type="ECO:0000313" key="2">
    <source>
        <dbReference type="EMBL" id="KAK4267670.1"/>
    </source>
</evidence>
<evidence type="ECO:0000256" key="1">
    <source>
        <dbReference type="SAM" id="MobiDB-lite"/>
    </source>
</evidence>
<dbReference type="EMBL" id="JAWXYG010000007">
    <property type="protein sequence ID" value="KAK4267670.1"/>
    <property type="molecule type" value="Genomic_DNA"/>
</dbReference>
<sequence>MMIMKPLHIVLVAVMAFQTMLFAFTFIEAGPFLAPGDEYRSSCCWMGTHAGSRKRVAPPPPPHPSGGPTPVLQFGLTLTKPPHPRPRAPPTPTPSHGPIPASSYNANHLGGTTPAHDPKAASL</sequence>
<feature type="compositionally biased region" description="Pro residues" evidence="1">
    <location>
        <begin position="87"/>
        <end position="97"/>
    </location>
</feature>
<feature type="compositionally biased region" description="Pro residues" evidence="1">
    <location>
        <begin position="57"/>
        <end position="67"/>
    </location>
</feature>
<keyword evidence="3" id="KW-1185">Reference proteome</keyword>
<gene>
    <name evidence="2" type="ORF">QN277_024422</name>
</gene>
<proteinExistence type="predicted"/>
<feature type="region of interest" description="Disordered" evidence="1">
    <location>
        <begin position="50"/>
        <end position="123"/>
    </location>
</feature>
<accession>A0AAE1MK55</accession>
<organism evidence="2 3">
    <name type="scientific">Acacia crassicarpa</name>
    <name type="common">northern wattle</name>
    <dbReference type="NCBI Taxonomy" id="499986"/>
    <lineage>
        <taxon>Eukaryota</taxon>
        <taxon>Viridiplantae</taxon>
        <taxon>Streptophyta</taxon>
        <taxon>Embryophyta</taxon>
        <taxon>Tracheophyta</taxon>
        <taxon>Spermatophyta</taxon>
        <taxon>Magnoliopsida</taxon>
        <taxon>eudicotyledons</taxon>
        <taxon>Gunneridae</taxon>
        <taxon>Pentapetalae</taxon>
        <taxon>rosids</taxon>
        <taxon>fabids</taxon>
        <taxon>Fabales</taxon>
        <taxon>Fabaceae</taxon>
        <taxon>Caesalpinioideae</taxon>
        <taxon>mimosoid clade</taxon>
        <taxon>Acacieae</taxon>
        <taxon>Acacia</taxon>
    </lineage>
</organism>